<protein>
    <submittedName>
        <fullName evidence="7">C40 family peptidase</fullName>
    </submittedName>
</protein>
<dbReference type="AlphaFoldDB" id="A0AAU2UX85"/>
<dbReference type="PANTHER" id="PTHR47053">
    <property type="entry name" value="MUREIN DD-ENDOPEPTIDASE MEPH-RELATED"/>
    <property type="match status" value="1"/>
</dbReference>
<dbReference type="SUPFAM" id="SSF54001">
    <property type="entry name" value="Cysteine proteinases"/>
    <property type="match status" value="1"/>
</dbReference>
<dbReference type="Pfam" id="PF00877">
    <property type="entry name" value="NLPC_P60"/>
    <property type="match status" value="1"/>
</dbReference>
<dbReference type="GO" id="GO:0006508">
    <property type="term" value="P:proteolysis"/>
    <property type="evidence" value="ECO:0007669"/>
    <property type="project" value="UniProtKB-KW"/>
</dbReference>
<dbReference type="GO" id="GO:0008234">
    <property type="term" value="F:cysteine-type peptidase activity"/>
    <property type="evidence" value="ECO:0007669"/>
    <property type="project" value="UniProtKB-KW"/>
</dbReference>
<keyword evidence="3" id="KW-0378">Hydrolase</keyword>
<keyword evidence="2" id="KW-0645">Protease</keyword>
<dbReference type="PROSITE" id="PS51935">
    <property type="entry name" value="NLPC_P60"/>
    <property type="match status" value="1"/>
</dbReference>
<evidence type="ECO:0000256" key="4">
    <source>
        <dbReference type="ARBA" id="ARBA00022807"/>
    </source>
</evidence>
<evidence type="ECO:0000259" key="6">
    <source>
        <dbReference type="PROSITE" id="PS51935"/>
    </source>
</evidence>
<dbReference type="EMBL" id="CP108318">
    <property type="protein sequence ID" value="WTW59802.1"/>
    <property type="molecule type" value="Genomic_DNA"/>
</dbReference>
<dbReference type="PANTHER" id="PTHR47053:SF1">
    <property type="entry name" value="MUREIN DD-ENDOPEPTIDASE MEPH-RELATED"/>
    <property type="match status" value="1"/>
</dbReference>
<keyword evidence="5" id="KW-1133">Transmembrane helix</keyword>
<comment type="similarity">
    <text evidence="1">Belongs to the peptidase C40 family.</text>
</comment>
<proteinExistence type="inferred from homology"/>
<keyword evidence="4" id="KW-0788">Thiol protease</keyword>
<dbReference type="InterPro" id="IPR051202">
    <property type="entry name" value="Peptidase_C40"/>
</dbReference>
<feature type="domain" description="NlpC/P60" evidence="6">
    <location>
        <begin position="160"/>
        <end position="326"/>
    </location>
</feature>
<organism evidence="7">
    <name type="scientific">Streptomyces sp. NBC_00003</name>
    <dbReference type="NCBI Taxonomy" id="2903608"/>
    <lineage>
        <taxon>Bacteria</taxon>
        <taxon>Bacillati</taxon>
        <taxon>Actinomycetota</taxon>
        <taxon>Actinomycetes</taxon>
        <taxon>Kitasatosporales</taxon>
        <taxon>Streptomycetaceae</taxon>
        <taxon>Streptomyces</taxon>
    </lineage>
</organism>
<feature type="transmembrane region" description="Helical" evidence="5">
    <location>
        <begin position="15"/>
        <end position="35"/>
    </location>
</feature>
<reference evidence="7" key="1">
    <citation type="submission" date="2022-10" db="EMBL/GenBank/DDBJ databases">
        <title>The complete genomes of actinobacterial strains from the NBC collection.</title>
        <authorList>
            <person name="Joergensen T.S."/>
            <person name="Alvarez Arevalo M."/>
            <person name="Sterndorff E.B."/>
            <person name="Faurdal D."/>
            <person name="Vuksanovic O."/>
            <person name="Mourched A.-S."/>
            <person name="Charusanti P."/>
            <person name="Shaw S."/>
            <person name="Blin K."/>
            <person name="Weber T."/>
        </authorList>
    </citation>
    <scope>NUCLEOTIDE SEQUENCE</scope>
    <source>
        <strain evidence="7">NBC_00003</strain>
    </source>
</reference>
<evidence type="ECO:0000256" key="2">
    <source>
        <dbReference type="ARBA" id="ARBA00022670"/>
    </source>
</evidence>
<keyword evidence="5" id="KW-0472">Membrane</keyword>
<keyword evidence="5" id="KW-0812">Transmembrane</keyword>
<gene>
    <name evidence="7" type="ORF">OG549_03615</name>
</gene>
<dbReference type="Gene3D" id="3.90.1720.10">
    <property type="entry name" value="endopeptidase domain like (from Nostoc punctiforme)"/>
    <property type="match status" value="1"/>
</dbReference>
<accession>A0AAU2UX85</accession>
<dbReference type="InterPro" id="IPR000064">
    <property type="entry name" value="NLP_P60_dom"/>
</dbReference>
<evidence type="ECO:0000256" key="1">
    <source>
        <dbReference type="ARBA" id="ARBA00007074"/>
    </source>
</evidence>
<dbReference type="InterPro" id="IPR038765">
    <property type="entry name" value="Papain-like_cys_pep_sf"/>
</dbReference>
<evidence type="ECO:0000313" key="7">
    <source>
        <dbReference type="EMBL" id="WTW59802.1"/>
    </source>
</evidence>
<name>A0AAU2UX85_9ACTN</name>
<evidence type="ECO:0000256" key="5">
    <source>
        <dbReference type="SAM" id="Phobius"/>
    </source>
</evidence>
<evidence type="ECO:0000256" key="3">
    <source>
        <dbReference type="ARBA" id="ARBA00022801"/>
    </source>
</evidence>
<sequence>MPPDVKQLTVHRPHFRQGCALILVLATVTALILLWQHGPDDERLDSPARTVIRSADGATVAVLTDGARTVLFTGPERTFTEPATTTSTVTTHAVVRLAPQPWHPGAADEDWFKRWFAAARTSRDPDLLDIAAQYLPGASERRAANGARYAGPATYGPMDDNDERKATADFNDYLGIDWAFPNGRERKARRDFYGSVDCSGFVRLVYGYRSGYPLEFKQPTGRALPRRAVMMAQDGPGVAVVANDHRQATDFGALQPGDLLFFNASPDAGPQIDHVGIYLGLDSTGRHRFVSSRKTANGPTLGDAGGASLLDGTGLYARAFRAAKRL</sequence>